<dbReference type="Pfam" id="PF03345">
    <property type="entry name" value="OST48_N"/>
    <property type="match status" value="1"/>
</dbReference>
<evidence type="ECO:0000313" key="13">
    <source>
        <dbReference type="Proteomes" id="UP000616769"/>
    </source>
</evidence>
<feature type="domain" description="OST48 N-terminal" evidence="10">
    <location>
        <begin position="32"/>
        <end position="284"/>
    </location>
</feature>
<organism evidence="12 13">
    <name type="scientific">Sarcoptes scabiei</name>
    <name type="common">Itch mite</name>
    <name type="synonym">Acarus scabiei</name>
    <dbReference type="NCBI Taxonomy" id="52283"/>
    <lineage>
        <taxon>Eukaryota</taxon>
        <taxon>Metazoa</taxon>
        <taxon>Ecdysozoa</taxon>
        <taxon>Arthropoda</taxon>
        <taxon>Chelicerata</taxon>
        <taxon>Arachnida</taxon>
        <taxon>Acari</taxon>
        <taxon>Acariformes</taxon>
        <taxon>Sarcoptiformes</taxon>
        <taxon>Astigmata</taxon>
        <taxon>Psoroptidia</taxon>
        <taxon>Sarcoptoidea</taxon>
        <taxon>Sarcoptidae</taxon>
        <taxon>Sarcoptinae</taxon>
        <taxon>Sarcoptes</taxon>
    </lineage>
</organism>
<name>A0A132ABA3_SARSC</name>
<keyword evidence="8 9" id="KW-0472">Membrane</keyword>
<dbReference type="UniPathway" id="UPA00378"/>
<dbReference type="Pfam" id="PF23358">
    <property type="entry name" value="OST48_MD"/>
    <property type="match status" value="1"/>
</dbReference>
<dbReference type="Proteomes" id="UP000616769">
    <property type="component" value="Unassembled WGS sequence"/>
</dbReference>
<comment type="pathway">
    <text evidence="2 9">Protein modification; protein glycosylation.</text>
</comment>
<feature type="domain" description="OST48 middle" evidence="11">
    <location>
        <begin position="300"/>
        <end position="433"/>
    </location>
</feature>
<keyword evidence="5 9" id="KW-0812">Transmembrane</keyword>
<evidence type="ECO:0000259" key="11">
    <source>
        <dbReference type="Pfam" id="PF23358"/>
    </source>
</evidence>
<evidence type="ECO:0000256" key="4">
    <source>
        <dbReference type="ARBA" id="ARBA00013350"/>
    </source>
</evidence>
<proteinExistence type="inferred from homology"/>
<evidence type="ECO:0000256" key="6">
    <source>
        <dbReference type="ARBA" id="ARBA00022824"/>
    </source>
</evidence>
<dbReference type="PANTHER" id="PTHR10830">
    <property type="entry name" value="DOLICHYL-DIPHOSPHOOLIGOSACCHARIDE--PROTEIN GLYCOSYLTRANSFERASE 48 KDA SUBUNIT"/>
    <property type="match status" value="1"/>
</dbReference>
<dbReference type="InterPro" id="IPR055459">
    <property type="entry name" value="OST48_MD"/>
</dbReference>
<feature type="transmembrane region" description="Helical" evidence="9">
    <location>
        <begin position="410"/>
        <end position="433"/>
    </location>
</feature>
<dbReference type="InterPro" id="IPR055457">
    <property type="entry name" value="OST48_N"/>
</dbReference>
<evidence type="ECO:0000256" key="9">
    <source>
        <dbReference type="RuleBase" id="RU361142"/>
    </source>
</evidence>
<evidence type="ECO:0000256" key="7">
    <source>
        <dbReference type="ARBA" id="ARBA00022989"/>
    </source>
</evidence>
<dbReference type="InterPro" id="IPR005013">
    <property type="entry name" value="DDOST_48_kDa_subunit"/>
</dbReference>
<keyword evidence="6 9" id="KW-0256">Endoplasmic reticulum</keyword>
<dbReference type="OrthoDB" id="29105at2759"/>
<evidence type="ECO:0000313" key="12">
    <source>
        <dbReference type="EMBL" id="KPM08149.1"/>
    </source>
</evidence>
<sequence length="441" mass="50346">MKNLSFYSIWIVLISSSISWLPIKCGRSNKSILVLLDHLSIKETHSIFLKSLQDRGFDLTYRLADDSTLSLTKYDTLIYQNLILFSPSVEEFGGNINTQAITDFIDRGGNVLVALNENVGEAVRELAIECGVEIDEEGAQVIDHFNYDIEDEGKHTRIVVDSSNLIDAKMIVGEKSKINPILFKGIGMITDPKNPLVLDVLKGSSTSYSHNPSKPITEYPHVVGKNTVLISALQARNNARVVFVGSLDFFSDSFLQSSVKMSSNEKVFEKSGNEILLNSLSKWVFKEEGVLKVTSVQHFKSKTGENSSYTIMDDVEFWIDIQTIRNDQWIPFDANDVQLEFVRIDPFVRTVLKREKDRYVARFRIPDVYGVYKFLVDYKRIGFTNLFSSTQVSVRPLQHTQYERFIVSAYPYYFSAFSMMFGVFIFSFVFLYFKETKTKAD</sequence>
<dbReference type="GO" id="GO:0018279">
    <property type="term" value="P:protein N-linked glycosylation via asparagine"/>
    <property type="evidence" value="ECO:0007669"/>
    <property type="project" value="UniProtKB-UniRule"/>
</dbReference>
<keyword evidence="9" id="KW-0732">Signal</keyword>
<dbReference type="EMBL" id="JXLN01012231">
    <property type="protein sequence ID" value="KPM08149.1"/>
    <property type="molecule type" value="Genomic_DNA"/>
</dbReference>
<evidence type="ECO:0000256" key="2">
    <source>
        <dbReference type="ARBA" id="ARBA00004922"/>
    </source>
</evidence>
<evidence type="ECO:0000256" key="8">
    <source>
        <dbReference type="ARBA" id="ARBA00023136"/>
    </source>
</evidence>
<comment type="subcellular location">
    <subcellularLocation>
        <location evidence="1 9">Endoplasmic reticulum membrane</location>
        <topology evidence="1 9">Single-pass type I membrane protein</topology>
    </subcellularLocation>
</comment>
<feature type="signal peptide" evidence="9">
    <location>
        <begin position="1"/>
        <end position="19"/>
    </location>
</feature>
<dbReference type="GO" id="GO:0008250">
    <property type="term" value="C:oligosaccharyltransferase complex"/>
    <property type="evidence" value="ECO:0007669"/>
    <property type="project" value="TreeGrafter"/>
</dbReference>
<comment type="caution">
    <text evidence="12">The sequence shown here is derived from an EMBL/GenBank/DDBJ whole genome shotgun (WGS) entry which is preliminary data.</text>
</comment>
<evidence type="ECO:0000259" key="10">
    <source>
        <dbReference type="Pfam" id="PF03345"/>
    </source>
</evidence>
<keyword evidence="7 9" id="KW-1133">Transmembrane helix</keyword>
<gene>
    <name evidence="12" type="ORF">QR98_0066630</name>
</gene>
<dbReference type="PANTHER" id="PTHR10830:SF0">
    <property type="entry name" value="DOLICHYL-DIPHOSPHOOLIGOSACCHARIDE--PROTEIN GLYCOSYLTRANSFERASE 48 KDA SUBUNIT"/>
    <property type="match status" value="1"/>
</dbReference>
<accession>A0A132ABA3</accession>
<dbReference type="VEuPathDB" id="VectorBase:SSCA009687"/>
<comment type="function">
    <text evidence="9">Subunit of the oligosaccharyl transferase (OST) complex that catalyzes the initial transfer of a defined glycan (Glc(3)Man(9)GlcNAc(2) in eukaryotes) from the lipid carrier dolichol-pyrophosphate to an asparagine residue within an Asn-X-Ser/Thr consensus motif in nascent polypeptide chains, the first step in protein N-glycosylation. N-glycosylation occurs cotranslationally and the complex associates with the Sec61 complex at the channel-forming translocon complex that mediates protein translocation across the endoplasmic reticulum (ER).</text>
</comment>
<comment type="similarity">
    <text evidence="3 9">Belongs to the DDOST 48 kDa subunit family.</text>
</comment>
<evidence type="ECO:0000256" key="3">
    <source>
        <dbReference type="ARBA" id="ARBA00008743"/>
    </source>
</evidence>
<reference evidence="12 13" key="1">
    <citation type="journal article" date="2015" name="Parasit. Vectors">
        <title>Draft genome of the scabies mite.</title>
        <authorList>
            <person name="Rider S.D.Jr."/>
            <person name="Morgan M.S."/>
            <person name="Arlian L.G."/>
        </authorList>
    </citation>
    <scope>NUCLEOTIDE SEQUENCE [LARGE SCALE GENOMIC DNA]</scope>
    <source>
        <strain evidence="12">Arlian Lab</strain>
    </source>
</reference>
<protein>
    <recommendedName>
        <fullName evidence="4 9">Dolichyl-diphosphooligosaccharide--protein glycosyltransferase 48 kDa subunit</fullName>
        <shortName evidence="9">Oligosaccharyl transferase 48 kDa subunit</shortName>
    </recommendedName>
</protein>
<feature type="chain" id="PRO_5010752062" description="Dolichyl-diphosphooligosaccharide--protein glycosyltransferase 48 kDa subunit" evidence="9">
    <location>
        <begin position="20"/>
        <end position="441"/>
    </location>
</feature>
<evidence type="ECO:0000256" key="1">
    <source>
        <dbReference type="ARBA" id="ARBA00004115"/>
    </source>
</evidence>
<dbReference type="AlphaFoldDB" id="A0A132ABA3"/>
<comment type="subunit">
    <text evidence="9">Component of the oligosaccharyltransferase (OST) complex.</text>
</comment>
<evidence type="ECO:0000256" key="5">
    <source>
        <dbReference type="ARBA" id="ARBA00022692"/>
    </source>
</evidence>